<feature type="compositionally biased region" description="Polar residues" evidence="1">
    <location>
        <begin position="23"/>
        <end position="32"/>
    </location>
</feature>
<organism evidence="2 3">
    <name type="scientific">Chaetoceros tenuissimus</name>
    <dbReference type="NCBI Taxonomy" id="426638"/>
    <lineage>
        <taxon>Eukaryota</taxon>
        <taxon>Sar</taxon>
        <taxon>Stramenopiles</taxon>
        <taxon>Ochrophyta</taxon>
        <taxon>Bacillariophyta</taxon>
        <taxon>Coscinodiscophyceae</taxon>
        <taxon>Chaetocerotophycidae</taxon>
        <taxon>Chaetocerotales</taxon>
        <taxon>Chaetocerotaceae</taxon>
        <taxon>Chaetoceros</taxon>
    </lineage>
</organism>
<dbReference type="Proteomes" id="UP001054902">
    <property type="component" value="Unassembled WGS sequence"/>
</dbReference>
<sequence>MPSSSSISSSSTMIARPSSSASHLQMSSNTDPNTAREAINYLKSQKLEQILPKQDALSILDELLNEKQLIDDSEQVLTRNWQKLQSKLEKEHRSIADILGTETTNQILESVQNINGYDKDAVQAFLQSEAVNQLLAQILYDGIYNFFQTIDVFGNIIGNLPIIGPIRNQIRDETKRQLDRTVGPLIQSFLKSYTKTAVMEVSVFVLSPKNQQMFAMANVKLVKNVLGRPVNTVVPGDDLGIKLIRDAVEYLKNVERSDLEDYVDFIYDLLGDKALDDAFNVNRIIDASPTMQKSIDRVWNDLLYAKADGQEDN</sequence>
<keyword evidence="3" id="KW-1185">Reference proteome</keyword>
<reference evidence="2 3" key="1">
    <citation type="journal article" date="2021" name="Sci. Rep.">
        <title>The genome of the diatom Chaetoceros tenuissimus carries an ancient integrated fragment of an extant virus.</title>
        <authorList>
            <person name="Hongo Y."/>
            <person name="Kimura K."/>
            <person name="Takaki Y."/>
            <person name="Yoshida Y."/>
            <person name="Baba S."/>
            <person name="Kobayashi G."/>
            <person name="Nagasaki K."/>
            <person name="Hano T."/>
            <person name="Tomaru Y."/>
        </authorList>
    </citation>
    <scope>NUCLEOTIDE SEQUENCE [LARGE SCALE GENOMIC DNA]</scope>
    <source>
        <strain evidence="2 3">NIES-3715</strain>
    </source>
</reference>
<evidence type="ECO:0000256" key="1">
    <source>
        <dbReference type="SAM" id="MobiDB-lite"/>
    </source>
</evidence>
<gene>
    <name evidence="2" type="ORF">CTEN210_09045</name>
</gene>
<evidence type="ECO:0000313" key="3">
    <source>
        <dbReference type="Proteomes" id="UP001054902"/>
    </source>
</evidence>
<feature type="compositionally biased region" description="Low complexity" evidence="1">
    <location>
        <begin position="1"/>
        <end position="22"/>
    </location>
</feature>
<proteinExistence type="predicted"/>
<name>A0AAD3CVD9_9STRA</name>
<comment type="caution">
    <text evidence="2">The sequence shown here is derived from an EMBL/GenBank/DDBJ whole genome shotgun (WGS) entry which is preliminary data.</text>
</comment>
<accession>A0AAD3CVD9</accession>
<dbReference type="EMBL" id="BLLK01000045">
    <property type="protein sequence ID" value="GFH52569.1"/>
    <property type="molecule type" value="Genomic_DNA"/>
</dbReference>
<dbReference type="AlphaFoldDB" id="A0AAD3CVD9"/>
<feature type="region of interest" description="Disordered" evidence="1">
    <location>
        <begin position="1"/>
        <end position="32"/>
    </location>
</feature>
<evidence type="ECO:0000313" key="2">
    <source>
        <dbReference type="EMBL" id="GFH52569.1"/>
    </source>
</evidence>
<protein>
    <submittedName>
        <fullName evidence="2">Uncharacterized protein</fullName>
    </submittedName>
</protein>